<dbReference type="EMBL" id="JABFDY010000024">
    <property type="protein sequence ID" value="KAF7689253.1"/>
    <property type="molecule type" value="Genomic_DNA"/>
</dbReference>
<evidence type="ECO:0000313" key="11">
    <source>
        <dbReference type="EMBL" id="KAF7689253.1"/>
    </source>
</evidence>
<dbReference type="Pfam" id="PF01825">
    <property type="entry name" value="GPS"/>
    <property type="match status" value="3"/>
</dbReference>
<evidence type="ECO:0000256" key="2">
    <source>
        <dbReference type="ARBA" id="ARBA00022692"/>
    </source>
</evidence>
<dbReference type="PROSITE" id="PS50221">
    <property type="entry name" value="GAIN_B"/>
    <property type="match status" value="3"/>
</dbReference>
<dbReference type="InterPro" id="IPR046338">
    <property type="entry name" value="GAIN_dom_sf"/>
</dbReference>
<evidence type="ECO:0000313" key="12">
    <source>
        <dbReference type="Proteomes" id="UP000606274"/>
    </source>
</evidence>
<evidence type="ECO:0000256" key="6">
    <source>
        <dbReference type="ARBA" id="ARBA00023157"/>
    </source>
</evidence>
<keyword evidence="4 7" id="KW-1133">Transmembrane helix</keyword>
<name>A0A8T0AD31_SILME</name>
<dbReference type="SMART" id="SM00303">
    <property type="entry name" value="GPS"/>
    <property type="match status" value="3"/>
</dbReference>
<feature type="domain" description="GAIN-B" evidence="9">
    <location>
        <begin position="352"/>
        <end position="514"/>
    </location>
</feature>
<feature type="transmembrane region" description="Helical" evidence="7">
    <location>
        <begin position="832"/>
        <end position="853"/>
    </location>
</feature>
<feature type="transmembrane region" description="Helical" evidence="7">
    <location>
        <begin position="758"/>
        <end position="783"/>
    </location>
</feature>
<feature type="transmembrane region" description="Helical" evidence="7">
    <location>
        <begin position="958"/>
        <end position="980"/>
    </location>
</feature>
<comment type="caution">
    <text evidence="11">The sequence shown here is derived from an EMBL/GenBank/DDBJ whole genome shotgun (WGS) entry which is preliminary data.</text>
</comment>
<dbReference type="PANTHER" id="PTHR12011">
    <property type="entry name" value="ADHESION G-PROTEIN COUPLED RECEPTOR"/>
    <property type="match status" value="1"/>
</dbReference>
<dbReference type="Proteomes" id="UP000606274">
    <property type="component" value="Unassembled WGS sequence"/>
</dbReference>
<comment type="subcellular location">
    <subcellularLocation>
        <location evidence="1">Membrane</location>
        <topology evidence="1">Multi-pass membrane protein</topology>
    </subcellularLocation>
</comment>
<dbReference type="GO" id="GO:0007189">
    <property type="term" value="P:adenylate cyclase-activating G protein-coupled receptor signaling pathway"/>
    <property type="evidence" value="ECO:0007669"/>
    <property type="project" value="TreeGrafter"/>
</dbReference>
<sequence length="1045" mass="118038">MTFFFKRISVLLLMAVITCDTKFDEGLTIPEHCQDDVTVKCAQELLNQIENKTSQELPQESVENYLNIMMNITSLVKENTTDQDLILYGNDVLDFTEELVSKLVKETDDIQSISIPLQSLEVQVIELELNSSVSKIPSLTTTTASMDIQVTGIPNKSNVAVVLMSFTNMAAILHASFFNAFVYTTKTIISPVVSAKLLQVSGFTTIFSKVNFTLKHVDELDPKGFLSCVYWNRKEWVEDGCNIRRINRTHTLCSCDHLGTFATIQKTFDVTYVYYLDEIAECAQELLNQIENKTSQELPQETVENYLNIMMNITRFVKDNTTDQDLLLYGNNVLIFTETLVSKLVRKTDNIQSVNISLQTLEIQVIELGLNSTVSRIPSLTTTTASMDMEFTGIPNNSKVAVALMSYNNMAAILNASFFKSFVSTTKKIMSPVVSVTLPKASGFTTEFSHSQVTFTLKHVDELDPNGVLSCVYWNKLEWVEDGCSIIEMNRTHTLCSCDRLGTFAIIMQTYTLDDVTVECAQELLNQIKNKTSQELQQESVENCLNIMMNSTSLVKENTTDQDLILYGNDVLNFTEELVSKLVRETDDIQSISISLQTLEVQVIELELDSSVSKIPSLTTTTASMDIEVTGIPNKSNVAVALMSFTNMAAILHASFFNTFVNTTKTIMSPVVSAKLLQVSGFTTTFSTDFFQISFTLKHVDELDPEGVLGCLYWNENEWVEDGCSTTKLNKTHTLCSCDHLGTFALIMQTYTQLMYNFWTICKTASVAVGILFLSLSILTLVICHPHKKVTNMTLINLCMSLLLAMLLRLLTKYFRAYICPRKHLFPILEGVLLFFFLSAFMWMFNKAVLFFIFVKNLSKVSSNQEEGLSCKWFILIGYLIPLVVMVVYGIVYRGIYTGFICSSNMSCRDRYIYFLPFYIISTLILILYIITIIIIISKLIRVKNHHLLRSNSNDTKLIMSVMFKSLAQFFIIGCPWLAYFFPTDVIGFFTVNLICIQQGAFIFLFHCLLNPEVRQQYRKFLCAVCCFNNRSPAAADGQEPQGTS</sequence>
<reference evidence="11" key="1">
    <citation type="submission" date="2020-08" db="EMBL/GenBank/DDBJ databases">
        <title>Chromosome-level assembly of Southern catfish (Silurus meridionalis) provides insights into visual adaptation to the nocturnal and benthic lifestyles.</title>
        <authorList>
            <person name="Zhang Y."/>
            <person name="Wang D."/>
            <person name="Peng Z."/>
        </authorList>
    </citation>
    <scope>NUCLEOTIDE SEQUENCE</scope>
    <source>
        <strain evidence="11">SWU-2019-XX</strain>
        <tissue evidence="11">Muscle</tissue>
    </source>
</reference>
<evidence type="ECO:0000256" key="5">
    <source>
        <dbReference type="ARBA" id="ARBA00023136"/>
    </source>
</evidence>
<evidence type="ECO:0000256" key="7">
    <source>
        <dbReference type="SAM" id="Phobius"/>
    </source>
</evidence>
<dbReference type="InterPro" id="IPR000203">
    <property type="entry name" value="GPS"/>
</dbReference>
<dbReference type="PROSITE" id="PS00650">
    <property type="entry name" value="G_PROTEIN_RECEP_F2_2"/>
    <property type="match status" value="1"/>
</dbReference>
<feature type="transmembrane region" description="Helical" evidence="7">
    <location>
        <begin position="912"/>
        <end position="937"/>
    </location>
</feature>
<gene>
    <name evidence="11" type="ORF">HF521_012606</name>
</gene>
<keyword evidence="6" id="KW-1015">Disulfide bond</keyword>
<dbReference type="Gene3D" id="1.20.1070.10">
    <property type="entry name" value="Rhodopsin 7-helix transmembrane proteins"/>
    <property type="match status" value="1"/>
</dbReference>
<feature type="transmembrane region" description="Helical" evidence="7">
    <location>
        <begin position="795"/>
        <end position="812"/>
    </location>
</feature>
<dbReference type="PANTHER" id="PTHR12011:SF469">
    <property type="entry name" value="ADHESION G PROTEIN-COUPLED RECEPTOR E1-RELATED"/>
    <property type="match status" value="1"/>
</dbReference>
<protein>
    <submittedName>
        <fullName evidence="11">Uncharacterized protein</fullName>
    </submittedName>
</protein>
<dbReference type="Pfam" id="PF00002">
    <property type="entry name" value="7tm_2"/>
    <property type="match status" value="1"/>
</dbReference>
<dbReference type="Gene3D" id="2.60.220.50">
    <property type="match status" value="3"/>
</dbReference>
<evidence type="ECO:0000259" key="9">
    <source>
        <dbReference type="PROSITE" id="PS50221"/>
    </source>
</evidence>
<dbReference type="InterPro" id="IPR000832">
    <property type="entry name" value="GPCR_2_secretin-like"/>
</dbReference>
<proteinExistence type="predicted"/>
<dbReference type="InterPro" id="IPR017983">
    <property type="entry name" value="GPCR_2_secretin-like_CS"/>
</dbReference>
<evidence type="ECO:0000259" key="10">
    <source>
        <dbReference type="PROSITE" id="PS50261"/>
    </source>
</evidence>
<feature type="transmembrane region" description="Helical" evidence="7">
    <location>
        <begin position="873"/>
        <end position="892"/>
    </location>
</feature>
<organism evidence="11 12">
    <name type="scientific">Silurus meridionalis</name>
    <name type="common">Southern catfish</name>
    <name type="synonym">Silurus soldatovi meridionalis</name>
    <dbReference type="NCBI Taxonomy" id="175797"/>
    <lineage>
        <taxon>Eukaryota</taxon>
        <taxon>Metazoa</taxon>
        <taxon>Chordata</taxon>
        <taxon>Craniata</taxon>
        <taxon>Vertebrata</taxon>
        <taxon>Euteleostomi</taxon>
        <taxon>Actinopterygii</taxon>
        <taxon>Neopterygii</taxon>
        <taxon>Teleostei</taxon>
        <taxon>Ostariophysi</taxon>
        <taxon>Siluriformes</taxon>
        <taxon>Siluridae</taxon>
        <taxon>Silurus</taxon>
    </lineage>
</organism>
<evidence type="ECO:0000256" key="8">
    <source>
        <dbReference type="SAM" id="SignalP"/>
    </source>
</evidence>
<keyword evidence="2 7" id="KW-0812">Transmembrane</keyword>
<keyword evidence="5 7" id="KW-0472">Membrane</keyword>
<keyword evidence="3 8" id="KW-0732">Signal</keyword>
<keyword evidence="12" id="KW-1185">Reference proteome</keyword>
<accession>A0A8T0AD31</accession>
<feature type="chain" id="PRO_5035940164" evidence="8">
    <location>
        <begin position="27"/>
        <end position="1045"/>
    </location>
</feature>
<dbReference type="AlphaFoldDB" id="A0A8T0AD31"/>
<evidence type="ECO:0000256" key="3">
    <source>
        <dbReference type="ARBA" id="ARBA00022729"/>
    </source>
</evidence>
<dbReference type="PROSITE" id="PS50261">
    <property type="entry name" value="G_PROTEIN_RECEP_F2_4"/>
    <property type="match status" value="1"/>
</dbReference>
<dbReference type="GO" id="GO:0004930">
    <property type="term" value="F:G protein-coupled receptor activity"/>
    <property type="evidence" value="ECO:0007669"/>
    <property type="project" value="InterPro"/>
</dbReference>
<dbReference type="GO" id="GO:0005886">
    <property type="term" value="C:plasma membrane"/>
    <property type="evidence" value="ECO:0007669"/>
    <property type="project" value="TreeGrafter"/>
</dbReference>
<evidence type="ECO:0000256" key="1">
    <source>
        <dbReference type="ARBA" id="ARBA00004141"/>
    </source>
</evidence>
<dbReference type="InterPro" id="IPR017981">
    <property type="entry name" value="GPCR_2-like_7TM"/>
</dbReference>
<dbReference type="InterPro" id="IPR057244">
    <property type="entry name" value="GAIN_B"/>
</dbReference>
<feature type="transmembrane region" description="Helical" evidence="7">
    <location>
        <begin position="986"/>
        <end position="1010"/>
    </location>
</feature>
<feature type="domain" description="G-protein coupled receptors family 2 profile 2" evidence="10">
    <location>
        <begin position="759"/>
        <end position="1011"/>
    </location>
</feature>
<feature type="domain" description="GAIN-B" evidence="9">
    <location>
        <begin position="590"/>
        <end position="754"/>
    </location>
</feature>
<evidence type="ECO:0000256" key="4">
    <source>
        <dbReference type="ARBA" id="ARBA00022989"/>
    </source>
</evidence>
<feature type="domain" description="GAIN-B" evidence="9">
    <location>
        <begin position="111"/>
        <end position="271"/>
    </location>
</feature>
<feature type="signal peptide" evidence="8">
    <location>
        <begin position="1"/>
        <end position="26"/>
    </location>
</feature>
<dbReference type="GO" id="GO:0007166">
    <property type="term" value="P:cell surface receptor signaling pathway"/>
    <property type="evidence" value="ECO:0007669"/>
    <property type="project" value="InterPro"/>
</dbReference>